<proteinExistence type="predicted"/>
<dbReference type="Gene3D" id="2.40.50.120">
    <property type="match status" value="1"/>
</dbReference>
<protein>
    <recommendedName>
        <fullName evidence="4">NTR domain-containing protein</fullName>
    </recommendedName>
</protein>
<dbReference type="Proteomes" id="UP000601099">
    <property type="component" value="Unassembled WGS sequence"/>
</dbReference>
<feature type="signal peptide" evidence="1">
    <location>
        <begin position="1"/>
        <end position="23"/>
    </location>
</feature>
<keyword evidence="1" id="KW-0732">Signal</keyword>
<keyword evidence="3" id="KW-1185">Reference proteome</keyword>
<dbReference type="RefSeq" id="WP_196955930.1">
    <property type="nucleotide sequence ID" value="NZ_JADWYK010000009.1"/>
</dbReference>
<evidence type="ECO:0000313" key="2">
    <source>
        <dbReference type="EMBL" id="MBG8554915.1"/>
    </source>
</evidence>
<evidence type="ECO:0000256" key="1">
    <source>
        <dbReference type="SAM" id="SignalP"/>
    </source>
</evidence>
<dbReference type="InterPro" id="IPR008993">
    <property type="entry name" value="TIMP-like_OB-fold"/>
</dbReference>
<reference evidence="2 3" key="1">
    <citation type="submission" date="2020-11" db="EMBL/GenBank/DDBJ databases">
        <title>Hymenobacter sp.</title>
        <authorList>
            <person name="Kim M.K."/>
        </authorList>
    </citation>
    <scope>NUCLEOTIDE SEQUENCE [LARGE SCALE GENOMIC DNA]</scope>
    <source>
        <strain evidence="2 3">BT594</strain>
    </source>
</reference>
<sequence>MRFSINLLLVFMLLTLAAGEAMACKCSIKAREFNHAVKASSLVFLGKLVEISQVYDSPIFFSATYKFVPLKTWRGESADTLMLQTGSNCNIRLQAGSTYVLYINPGTELTNCHRIISQNLQAEIKKLDKYFVKPRPLQKHP</sequence>
<gene>
    <name evidence="2" type="ORF">I5L79_15265</name>
</gene>
<organism evidence="2 3">
    <name type="scientific">Hymenobacter guriensis</name>
    <dbReference type="NCBI Taxonomy" id="2793065"/>
    <lineage>
        <taxon>Bacteria</taxon>
        <taxon>Pseudomonadati</taxon>
        <taxon>Bacteroidota</taxon>
        <taxon>Cytophagia</taxon>
        <taxon>Cytophagales</taxon>
        <taxon>Hymenobacteraceae</taxon>
        <taxon>Hymenobacter</taxon>
    </lineage>
</organism>
<name>A0ABS0L447_9BACT</name>
<feature type="chain" id="PRO_5045794053" description="NTR domain-containing protein" evidence="1">
    <location>
        <begin position="24"/>
        <end position="141"/>
    </location>
</feature>
<accession>A0ABS0L447</accession>
<evidence type="ECO:0000313" key="3">
    <source>
        <dbReference type="Proteomes" id="UP000601099"/>
    </source>
</evidence>
<dbReference type="SUPFAM" id="SSF50242">
    <property type="entry name" value="TIMP-like"/>
    <property type="match status" value="1"/>
</dbReference>
<comment type="caution">
    <text evidence="2">The sequence shown here is derived from an EMBL/GenBank/DDBJ whole genome shotgun (WGS) entry which is preliminary data.</text>
</comment>
<evidence type="ECO:0008006" key="4">
    <source>
        <dbReference type="Google" id="ProtNLM"/>
    </source>
</evidence>
<dbReference type="EMBL" id="JADWYK010000009">
    <property type="protein sequence ID" value="MBG8554915.1"/>
    <property type="molecule type" value="Genomic_DNA"/>
</dbReference>